<dbReference type="PANTHER" id="PTHR26392:SF92">
    <property type="entry name" value="PROTEIN KINASE DOMAIN-CONTAINING PROTEIN"/>
    <property type="match status" value="1"/>
</dbReference>
<dbReference type="AlphaFoldDB" id="B3RU26"/>
<name>B3RU26_TRIAD</name>
<evidence type="ECO:0000313" key="2">
    <source>
        <dbReference type="Proteomes" id="UP000009022"/>
    </source>
</evidence>
<sequence length="309" mass="36362">MSEFEQTQLLENLGDYRAILQGHITSLQNHQHPVLLIGDDCQGKKDLIELLIHCKCAALNQIYDRRFCYLLSYNSERYVQIERWIEKEVETTATNIFLDNEDDDDERFLQQIDQYMTKYEKDIAIIKIYWPIDALKRGIQYVSFPWSISLPVVSDLFIKCLSNAFGVIFVLQIDQNIIVDITKVNKILQQVWHREKATLGYFLPDSTIFICNTKAEGLEGHDIKAKKDCFYQKMDHYWPNCSLQQFLVVNITNAVQDYHLGIVSQEYHDIIMQLQVFLPYNLTYKLELFSRILSRLRADTILPCHYIIT</sequence>
<dbReference type="CTD" id="6752975"/>
<dbReference type="RefSeq" id="XP_002111762.1">
    <property type="nucleotide sequence ID" value="XM_002111726.1"/>
</dbReference>
<gene>
    <name evidence="1" type="ORF">TRIADDRAFT_55133</name>
</gene>
<dbReference type="HOGENOM" id="CLU_901171_0_0_1"/>
<dbReference type="Proteomes" id="UP000009022">
    <property type="component" value="Unassembled WGS sequence"/>
</dbReference>
<dbReference type="EMBL" id="DS985244">
    <property type="protein sequence ID" value="EDV25729.1"/>
    <property type="molecule type" value="Genomic_DNA"/>
</dbReference>
<dbReference type="PhylomeDB" id="B3RU26"/>
<protein>
    <submittedName>
        <fullName evidence="1">Uncharacterized protein</fullName>
    </submittedName>
</protein>
<dbReference type="STRING" id="10228.B3RU26"/>
<dbReference type="InParanoid" id="B3RU26"/>
<dbReference type="OrthoDB" id="5981483at2759"/>
<reference evidence="1 2" key="1">
    <citation type="journal article" date="2008" name="Nature">
        <title>The Trichoplax genome and the nature of placozoans.</title>
        <authorList>
            <person name="Srivastava M."/>
            <person name="Begovic E."/>
            <person name="Chapman J."/>
            <person name="Putnam N.H."/>
            <person name="Hellsten U."/>
            <person name="Kawashima T."/>
            <person name="Kuo A."/>
            <person name="Mitros T."/>
            <person name="Salamov A."/>
            <person name="Carpenter M.L."/>
            <person name="Signorovitch A.Y."/>
            <person name="Moreno M.A."/>
            <person name="Kamm K."/>
            <person name="Grimwood J."/>
            <person name="Schmutz J."/>
            <person name="Shapiro H."/>
            <person name="Grigoriev I.V."/>
            <person name="Buss L.W."/>
            <person name="Schierwater B."/>
            <person name="Dellaporta S.L."/>
            <person name="Rokhsar D.S."/>
        </authorList>
    </citation>
    <scope>NUCLEOTIDE SEQUENCE [LARGE SCALE GENOMIC DNA]</scope>
    <source>
        <strain evidence="1 2">Grell-BS-1999</strain>
    </source>
</reference>
<dbReference type="GeneID" id="6752975"/>
<organism evidence="1 2">
    <name type="scientific">Trichoplax adhaerens</name>
    <name type="common">Trichoplax reptans</name>
    <dbReference type="NCBI Taxonomy" id="10228"/>
    <lineage>
        <taxon>Eukaryota</taxon>
        <taxon>Metazoa</taxon>
        <taxon>Placozoa</taxon>
        <taxon>Uniplacotomia</taxon>
        <taxon>Trichoplacea</taxon>
        <taxon>Trichoplacidae</taxon>
        <taxon>Trichoplax</taxon>
    </lineage>
</organism>
<keyword evidence="2" id="KW-1185">Reference proteome</keyword>
<proteinExistence type="predicted"/>
<accession>B3RU26</accession>
<dbReference type="PANTHER" id="PTHR26392">
    <property type="entry name" value="MITOGEN-ACTIVATED PROTEIN KINASE KINASE KINASE 7-RELATED"/>
    <property type="match status" value="1"/>
</dbReference>
<dbReference type="KEGG" id="tad:TRIADDRAFT_55133"/>
<evidence type="ECO:0000313" key="1">
    <source>
        <dbReference type="EMBL" id="EDV25729.1"/>
    </source>
</evidence>